<evidence type="ECO:0008006" key="4">
    <source>
        <dbReference type="Google" id="ProtNLM"/>
    </source>
</evidence>
<proteinExistence type="predicted"/>
<dbReference type="Pfam" id="PF13620">
    <property type="entry name" value="CarboxypepD_reg"/>
    <property type="match status" value="2"/>
</dbReference>
<dbReference type="Gene3D" id="2.60.40.1120">
    <property type="entry name" value="Carboxypeptidase-like, regulatory domain"/>
    <property type="match status" value="1"/>
</dbReference>
<dbReference type="SUPFAM" id="SSF49464">
    <property type="entry name" value="Carboxypeptidase regulatory domain-like"/>
    <property type="match status" value="4"/>
</dbReference>
<evidence type="ECO:0000313" key="3">
    <source>
        <dbReference type="Proteomes" id="UP001342631"/>
    </source>
</evidence>
<organism evidence="2 3">
    <name type="scientific">Corallococcus caeni</name>
    <dbReference type="NCBI Taxonomy" id="3082388"/>
    <lineage>
        <taxon>Bacteria</taxon>
        <taxon>Pseudomonadati</taxon>
        <taxon>Myxococcota</taxon>
        <taxon>Myxococcia</taxon>
        <taxon>Myxococcales</taxon>
        <taxon>Cystobacterineae</taxon>
        <taxon>Myxococcaceae</taxon>
        <taxon>Corallococcus</taxon>
    </lineage>
</organism>
<dbReference type="InterPro" id="IPR008969">
    <property type="entry name" value="CarboxyPept-like_regulatory"/>
</dbReference>
<dbReference type="SUPFAM" id="SSF49452">
    <property type="entry name" value="Starch-binding domain-like"/>
    <property type="match status" value="1"/>
</dbReference>
<comment type="caution">
    <text evidence="2">The sequence shown here is derived from an EMBL/GenBank/DDBJ whole genome shotgun (WGS) entry which is preliminary data.</text>
</comment>
<reference evidence="2 3" key="1">
    <citation type="journal article" date="2024" name="Arch. Microbiol.">
        <title>Corallococcus caeni sp. nov., a novel myxobacterium isolated from activated sludge.</title>
        <authorList>
            <person name="Tomita S."/>
            <person name="Nakai R."/>
            <person name="Kuroda K."/>
            <person name="Kurashita H."/>
            <person name="Hatamoto M."/>
            <person name="Yamaguchi T."/>
            <person name="Narihiro T."/>
        </authorList>
    </citation>
    <scope>NUCLEOTIDE SEQUENCE [LARGE SCALE GENOMIC DNA]</scope>
    <source>
        <strain evidence="2 3">NO1</strain>
    </source>
</reference>
<sequence length="1001" mass="107381">MEPEVTLSERSCPLSDSAPSVPGEPPPRLMQCPDEAFDELVEQVDQREGEAPTVAEATSAEDGTFVLDGLPGGSVTLQATRGQSVAMRPDVTTGQQGVVLVLDEGLFFEGIVLNEPPGSEPVVGARITVFSHEHTRFFPATSGADGRFRIGPVPPADYGILVTVQDRGPLLRMRADPLEDGTFILDRPAKYAGTVLTEKGAPAPGVSVRLYTPSVTPESRTVLTDARGRFSFRSVEGPPGQLFAETATHDGLASVRTEPREDVVLTLGPGMVIHGTVSDDAGRPIPGARVQADLRDANAPSQRGQTVTDARGRYRLGPLFRLPHFVAVRAAHHVDAEPEYQELGKFEEQLDFTLPRAASVEGVLVDEEGQPLAGRTVQLHPGPVSPSEVEFITDHAVTDEAGRFVLDASAEGPAWLDVDDATFVLQRLAVELPSEPVRMVLRRGTPVSLTVLSAAGAPVRGAQVTLWKRDARGEADRVEVTDAHGQATLQGVSPGSYVAEARVPGRAADVHASQPLDVQTGEAPSVTLRLEEGRTLRGIVVSLQGRPLPGVALRAEVLEADRPRYRGELSRPGLAPEGVRTDAEGRFTLRALSAARQVLTARLPEHVVATAASQGVLAGGDDTSVVVGRDTAEVRLVLRRIPHVRGRVVAEGGVALESFDVNGLRYTNPDGRFDQSLFEATGAQRLLVRSKGFAHEDRTVTPDGENDLDLGTVTLTRGRTVRVLLREASTGKPYNGSRLDDDGREFTAAVSCQVHAEGAADGPPFPHPSWVAPREDGTLLLEHMPLAAFTLFVDTQFHLPSRARVGAEEERITLPLDTGARVKGHIRDARGQPFKARLTFTRSDGLTQSQDAGPGDFTLSPVPPGLYTVTAWAVDAVHDTLFPARSVRIPPSGDVTLDFDALDSGATVTLRLTEDVDSVVLLPGQPSAPASARDLDLLGLQRRPLEEWTGRSVTFRRVAAGHYTVLASTRDKDRLHREELDVPAEGALSLDVRPVWLPLAR</sequence>
<accession>A0ABQ6QJ99</accession>
<dbReference type="Proteomes" id="UP001342631">
    <property type="component" value="Unassembled WGS sequence"/>
</dbReference>
<feature type="region of interest" description="Disordered" evidence="1">
    <location>
        <begin position="1"/>
        <end position="30"/>
    </location>
</feature>
<keyword evidence="3" id="KW-1185">Reference proteome</keyword>
<name>A0ABQ6QJ99_9BACT</name>
<evidence type="ECO:0000256" key="1">
    <source>
        <dbReference type="SAM" id="MobiDB-lite"/>
    </source>
</evidence>
<dbReference type="Gene3D" id="2.60.130.10">
    <property type="entry name" value="Aromatic compound dioxygenase"/>
    <property type="match status" value="1"/>
</dbReference>
<dbReference type="InterPro" id="IPR015889">
    <property type="entry name" value="Intradiol_dOase_core"/>
</dbReference>
<dbReference type="EMBL" id="BTTX01000001">
    <property type="protein sequence ID" value="GMU04092.1"/>
    <property type="molecule type" value="Genomic_DNA"/>
</dbReference>
<evidence type="ECO:0000313" key="2">
    <source>
        <dbReference type="EMBL" id="GMU04092.1"/>
    </source>
</evidence>
<dbReference type="InterPro" id="IPR013784">
    <property type="entry name" value="Carb-bd-like_fold"/>
</dbReference>
<protein>
    <recommendedName>
        <fullName evidence="4">Carboxypeptidase regulatory-like domain-containing protein</fullName>
    </recommendedName>
</protein>
<gene>
    <name evidence="2" type="ORF">ASNO1_03440</name>
</gene>